<gene>
    <name evidence="1" type="ORF">QID03_13450</name>
</gene>
<reference evidence="1 2" key="1">
    <citation type="submission" date="2023-04" db="EMBL/GenBank/DDBJ databases">
        <title>A. sendaiensis sub sp. chiapanensis a novel subspecie with specific adaptation in bacterial cell wall isolated from an active volcano.</title>
        <authorList>
            <person name="Alvarez Gutierrez P.E."/>
            <person name="Ortiz Cortes L.Y."/>
        </authorList>
    </citation>
    <scope>NUCLEOTIDE SEQUENCE [LARGE SCALE GENOMIC DNA]</scope>
    <source>
        <strain evidence="1 2">PA2</strain>
    </source>
</reference>
<name>A0ABT6Y1S4_ALISE</name>
<comment type="caution">
    <text evidence="1">The sequence shown here is derived from an EMBL/GenBank/DDBJ whole genome shotgun (WGS) entry which is preliminary data.</text>
</comment>
<sequence>MASLDVAESRIYDPNTLLILTSPENATQLLWSKAQPNWVCGYALDDSFPAPEVVIELLKNEDMIGWRAFWLGLLIRYLLVEGPTELGDFIRQRLPRDWPNLERADVSAWYDLARTNISEINDLIDEADEYLERIERDLFVTYRGLETFDAAGSYVAIRALIGLWFDRLRRWRHIRAKIFLRPDLYHVGRLNFPDASKLSAYLIRLDE</sequence>
<dbReference type="Proteomes" id="UP001529245">
    <property type="component" value="Unassembled WGS sequence"/>
</dbReference>
<accession>A0ABT6Y1S4</accession>
<keyword evidence="2" id="KW-1185">Reference proteome</keyword>
<dbReference type="EMBL" id="JASGCB010000036">
    <property type="protein sequence ID" value="MDI9261165.1"/>
    <property type="molecule type" value="Genomic_DNA"/>
</dbReference>
<evidence type="ECO:0000313" key="2">
    <source>
        <dbReference type="Proteomes" id="UP001529245"/>
    </source>
</evidence>
<protein>
    <submittedName>
        <fullName evidence="1">Uncharacterized protein</fullName>
    </submittedName>
</protein>
<organism evidence="1 2">
    <name type="scientific">Alicyclobacillus sendaiensis PA2</name>
    <dbReference type="NCBI Taxonomy" id="3029425"/>
    <lineage>
        <taxon>Bacteria</taxon>
        <taxon>Bacillati</taxon>
        <taxon>Bacillota</taxon>
        <taxon>Bacilli</taxon>
        <taxon>Bacillales</taxon>
        <taxon>Alicyclobacillaceae</taxon>
        <taxon>Alicyclobacillus</taxon>
    </lineage>
</organism>
<dbReference type="RefSeq" id="WP_283204566.1">
    <property type="nucleotide sequence ID" value="NZ_JASGCB010000036.1"/>
</dbReference>
<evidence type="ECO:0000313" key="1">
    <source>
        <dbReference type="EMBL" id="MDI9261165.1"/>
    </source>
</evidence>
<proteinExistence type="predicted"/>